<sequence length="278" mass="33252">MTRTESIESFAKTIYKIAKSNRDVTLGCSGFTGEGKSVFCIKLQQVYANISKTKWSFDHLTWDRDELMKWIEGDINNKGQKPEYSALLPDELISMFYRRNWYEDKQKNAIELFNKCRDRHLFIAGCVPNFWHLDPAFSSRMRFYVYIPRGRARAWVFEQEDNPFSDDLWNKSENQRLFRKNKRNPYRIPNFICEINYPNLNGKEDKEYNEIRRTKRVFTENQNKIDNTQKYRQIKIQRDIMIRKVFDLDPKTKSTEMSKLMNGALSDSAIRLIRDGDR</sequence>
<name>A0A0F9KAW8_9ZZZZ</name>
<dbReference type="AlphaFoldDB" id="A0A0F9KAW8"/>
<organism evidence="1">
    <name type="scientific">marine sediment metagenome</name>
    <dbReference type="NCBI Taxonomy" id="412755"/>
    <lineage>
        <taxon>unclassified sequences</taxon>
        <taxon>metagenomes</taxon>
        <taxon>ecological metagenomes</taxon>
    </lineage>
</organism>
<dbReference type="EMBL" id="LAZR01008351">
    <property type="protein sequence ID" value="KKM79309.1"/>
    <property type="molecule type" value="Genomic_DNA"/>
</dbReference>
<accession>A0A0F9KAW8</accession>
<evidence type="ECO:0008006" key="2">
    <source>
        <dbReference type="Google" id="ProtNLM"/>
    </source>
</evidence>
<protein>
    <recommendedName>
        <fullName evidence="2">Zona occludens toxin N-terminal domain-containing protein</fullName>
    </recommendedName>
</protein>
<gene>
    <name evidence="1" type="ORF">LCGC14_1351280</name>
</gene>
<comment type="caution">
    <text evidence="1">The sequence shown here is derived from an EMBL/GenBank/DDBJ whole genome shotgun (WGS) entry which is preliminary data.</text>
</comment>
<reference evidence="1" key="1">
    <citation type="journal article" date="2015" name="Nature">
        <title>Complex archaea that bridge the gap between prokaryotes and eukaryotes.</title>
        <authorList>
            <person name="Spang A."/>
            <person name="Saw J.H."/>
            <person name="Jorgensen S.L."/>
            <person name="Zaremba-Niedzwiedzka K."/>
            <person name="Martijn J."/>
            <person name="Lind A.E."/>
            <person name="van Eijk R."/>
            <person name="Schleper C."/>
            <person name="Guy L."/>
            <person name="Ettema T.J."/>
        </authorList>
    </citation>
    <scope>NUCLEOTIDE SEQUENCE</scope>
</reference>
<proteinExistence type="predicted"/>
<evidence type="ECO:0000313" key="1">
    <source>
        <dbReference type="EMBL" id="KKM79309.1"/>
    </source>
</evidence>